<dbReference type="EMBL" id="JAAHFQ010000060">
    <property type="protein sequence ID" value="NER26962.1"/>
    <property type="molecule type" value="Genomic_DNA"/>
</dbReference>
<sequence>MTDLNPEITAQIRTLNDKFRTTFDPQLGKIQLTIGLHKLTSEQLQQLLQAVSNFNNFSEEIDPYQEHDMGRIELFQESFYFKIDYLDRERWQDSFGSEDPANEQKTLRIMTIMLTDEY</sequence>
<proteinExistence type="predicted"/>
<reference evidence="1" key="1">
    <citation type="submission" date="2019-11" db="EMBL/GenBank/DDBJ databases">
        <title>Genomic insights into an expanded diversity of filamentous marine cyanobacteria reveals the extraordinary biosynthetic potential of Moorea and Okeania.</title>
        <authorList>
            <person name="Ferreira Leao T."/>
            <person name="Wang M."/>
            <person name="Moss N."/>
            <person name="Da Silva R."/>
            <person name="Sanders J."/>
            <person name="Nurk S."/>
            <person name="Gurevich A."/>
            <person name="Humphrey G."/>
            <person name="Reher R."/>
            <person name="Zhu Q."/>
            <person name="Belda-Ferre P."/>
            <person name="Glukhov E."/>
            <person name="Rex R."/>
            <person name="Dorrestein P.C."/>
            <person name="Knight R."/>
            <person name="Pevzner P."/>
            <person name="Gerwick W.H."/>
            <person name="Gerwick L."/>
        </authorList>
    </citation>
    <scope>NUCLEOTIDE SEQUENCE</scope>
    <source>
        <strain evidence="1">SIO1C4</strain>
    </source>
</reference>
<protein>
    <submittedName>
        <fullName evidence="1">DUF3768 domain-containing protein</fullName>
    </submittedName>
</protein>
<dbReference type="AlphaFoldDB" id="A0A6B3N8L5"/>
<name>A0A6B3N8L5_9CYAN</name>
<dbReference type="InterPro" id="IPR022243">
    <property type="entry name" value="DUF3768"/>
</dbReference>
<accession>A0A6B3N8L5</accession>
<evidence type="ECO:0000313" key="1">
    <source>
        <dbReference type="EMBL" id="NER26962.1"/>
    </source>
</evidence>
<gene>
    <name evidence="1" type="ORF">F6J89_04840</name>
</gene>
<organism evidence="1">
    <name type="scientific">Symploca sp. SIO1C4</name>
    <dbReference type="NCBI Taxonomy" id="2607765"/>
    <lineage>
        <taxon>Bacteria</taxon>
        <taxon>Bacillati</taxon>
        <taxon>Cyanobacteriota</taxon>
        <taxon>Cyanophyceae</taxon>
        <taxon>Coleofasciculales</taxon>
        <taxon>Coleofasciculaceae</taxon>
        <taxon>Symploca</taxon>
    </lineage>
</organism>
<comment type="caution">
    <text evidence="1">The sequence shown here is derived from an EMBL/GenBank/DDBJ whole genome shotgun (WGS) entry which is preliminary data.</text>
</comment>
<dbReference type="Pfam" id="PF12599">
    <property type="entry name" value="DUF3768"/>
    <property type="match status" value="1"/>
</dbReference>